<dbReference type="Proteomes" id="UP000017133">
    <property type="component" value="Unassembled WGS sequence"/>
</dbReference>
<accession>U7QUG3</accession>
<dbReference type="EMBL" id="AXDT01000698">
    <property type="protein sequence ID" value="ERT10056.1"/>
    <property type="molecule type" value="Genomic_DNA"/>
</dbReference>
<evidence type="ECO:0000313" key="1">
    <source>
        <dbReference type="EMBL" id="ERT10056.1"/>
    </source>
</evidence>
<protein>
    <submittedName>
        <fullName evidence="1">Uncharacterized protein</fullName>
    </submittedName>
</protein>
<reference evidence="1 2" key="1">
    <citation type="submission" date="2013-10" db="EMBL/GenBank/DDBJ databases">
        <title>Whole Genome Shotgun Sequence of Photorhabdus temperata J3.</title>
        <authorList>
            <person name="Park G.-S."/>
            <person name="Hong S.-J."/>
            <person name="Shin J.-H."/>
        </authorList>
    </citation>
    <scope>NUCLEOTIDE SEQUENCE [LARGE SCALE GENOMIC DNA]</scope>
    <source>
        <strain evidence="1 2">J3</strain>
    </source>
</reference>
<name>U7QUG3_PHOTE</name>
<sequence length="50" mass="5449">MTINVEVLINSLGKTYKEIFDEGLIPYKTKPAGFSGDEVVCLDMVKEGVG</sequence>
<evidence type="ECO:0000313" key="2">
    <source>
        <dbReference type="Proteomes" id="UP000017133"/>
    </source>
</evidence>
<dbReference type="AlphaFoldDB" id="U7QUG3"/>
<dbReference type="PATRIC" id="fig|1389415.4.peg.5302"/>
<organism evidence="1 2">
    <name type="scientific">Photorhabdus temperata J3</name>
    <dbReference type="NCBI Taxonomy" id="1389415"/>
    <lineage>
        <taxon>Bacteria</taxon>
        <taxon>Pseudomonadati</taxon>
        <taxon>Pseudomonadota</taxon>
        <taxon>Gammaproteobacteria</taxon>
        <taxon>Enterobacterales</taxon>
        <taxon>Morganellaceae</taxon>
        <taxon>Photorhabdus</taxon>
    </lineage>
</organism>
<gene>
    <name evidence="1" type="ORF">O185_27920</name>
</gene>
<keyword evidence="2" id="KW-1185">Reference proteome</keyword>
<dbReference type="InterPro" id="IPR045657">
    <property type="entry name" value="DUF6392"/>
</dbReference>
<dbReference type="Pfam" id="PF19929">
    <property type="entry name" value="DUF6392"/>
    <property type="match status" value="1"/>
</dbReference>
<comment type="caution">
    <text evidence="1">The sequence shown here is derived from an EMBL/GenBank/DDBJ whole genome shotgun (WGS) entry which is preliminary data.</text>
</comment>
<proteinExistence type="predicted"/>